<reference evidence="1" key="2">
    <citation type="submission" date="2015-06" db="UniProtKB">
        <authorList>
            <consortium name="EnsemblMetazoa"/>
        </authorList>
    </citation>
    <scope>IDENTIFICATION</scope>
</reference>
<dbReference type="EnsemblMetazoa" id="tetur03g01480.1">
    <property type="protein sequence ID" value="tetur03g01480.1"/>
    <property type="gene ID" value="tetur03g01480"/>
</dbReference>
<proteinExistence type="predicted"/>
<dbReference type="Proteomes" id="UP000015104">
    <property type="component" value="Unassembled WGS sequence"/>
</dbReference>
<protein>
    <submittedName>
        <fullName evidence="1">Uncharacterized protein</fullName>
    </submittedName>
</protein>
<organism evidence="1 2">
    <name type="scientific">Tetranychus urticae</name>
    <name type="common">Two-spotted spider mite</name>
    <dbReference type="NCBI Taxonomy" id="32264"/>
    <lineage>
        <taxon>Eukaryota</taxon>
        <taxon>Metazoa</taxon>
        <taxon>Ecdysozoa</taxon>
        <taxon>Arthropoda</taxon>
        <taxon>Chelicerata</taxon>
        <taxon>Arachnida</taxon>
        <taxon>Acari</taxon>
        <taxon>Acariformes</taxon>
        <taxon>Trombidiformes</taxon>
        <taxon>Prostigmata</taxon>
        <taxon>Eleutherengona</taxon>
        <taxon>Raphignathae</taxon>
        <taxon>Tetranychoidea</taxon>
        <taxon>Tetranychidae</taxon>
        <taxon>Tetranychus</taxon>
    </lineage>
</organism>
<reference evidence="2" key="1">
    <citation type="submission" date="2011-08" db="EMBL/GenBank/DDBJ databases">
        <authorList>
            <person name="Rombauts S."/>
        </authorList>
    </citation>
    <scope>NUCLEOTIDE SEQUENCE</scope>
    <source>
        <strain evidence="2">London</strain>
    </source>
</reference>
<evidence type="ECO:0000313" key="2">
    <source>
        <dbReference type="Proteomes" id="UP000015104"/>
    </source>
</evidence>
<dbReference type="AlphaFoldDB" id="T1JYT3"/>
<evidence type="ECO:0000313" key="1">
    <source>
        <dbReference type="EnsemblMetazoa" id="tetur03g01480.1"/>
    </source>
</evidence>
<sequence length="56" mass="6460">MQIAAFRKHLDTQRSNETLSIGTQKIFAVLDIRHCDVKVTQKTIIKSDSKELLFLE</sequence>
<dbReference type="HOGENOM" id="CLU_3016800_0_0_1"/>
<accession>T1JYT3</accession>
<dbReference type="EMBL" id="CAEY01001109">
    <property type="status" value="NOT_ANNOTATED_CDS"/>
    <property type="molecule type" value="Genomic_DNA"/>
</dbReference>
<name>T1JYT3_TETUR</name>
<keyword evidence="2" id="KW-1185">Reference proteome</keyword>